<evidence type="ECO:0008006" key="4">
    <source>
        <dbReference type="Google" id="ProtNLM"/>
    </source>
</evidence>
<feature type="region of interest" description="Disordered" evidence="1">
    <location>
        <begin position="69"/>
        <end position="163"/>
    </location>
</feature>
<organism evidence="2 3">
    <name type="scientific">Apiospora phragmitis</name>
    <dbReference type="NCBI Taxonomy" id="2905665"/>
    <lineage>
        <taxon>Eukaryota</taxon>
        <taxon>Fungi</taxon>
        <taxon>Dikarya</taxon>
        <taxon>Ascomycota</taxon>
        <taxon>Pezizomycotina</taxon>
        <taxon>Sordariomycetes</taxon>
        <taxon>Xylariomycetidae</taxon>
        <taxon>Amphisphaeriales</taxon>
        <taxon>Apiosporaceae</taxon>
        <taxon>Apiospora</taxon>
    </lineage>
</organism>
<dbReference type="RefSeq" id="XP_066718943.1">
    <property type="nucleotide sequence ID" value="XM_066854665.1"/>
</dbReference>
<proteinExistence type="predicted"/>
<dbReference type="Proteomes" id="UP001480595">
    <property type="component" value="Unassembled WGS sequence"/>
</dbReference>
<protein>
    <recommendedName>
        <fullName evidence="4">Chromo domain-containing protein</fullName>
    </recommendedName>
</protein>
<evidence type="ECO:0000313" key="3">
    <source>
        <dbReference type="Proteomes" id="UP001480595"/>
    </source>
</evidence>
<feature type="compositionally biased region" description="Low complexity" evidence="1">
    <location>
        <begin position="87"/>
        <end position="106"/>
    </location>
</feature>
<dbReference type="GeneID" id="92087728"/>
<accession>A0ABR1VXM6</accession>
<name>A0ABR1VXM6_9PEZI</name>
<sequence>MANVRVDASGDMMYKPRRSGRKTPASTTSSLKTFGFRVQKNPQSHAAKTNSALPAVERQSLRIAVANSIETDRLHKLANPSADPRDAATTTRPNTRSRSSSFSAIRHFTRSSKSAAAMAPLTRGAMPNANNTQHRGTAAGINHDKKKKKKAARQDMTKKNRHQTKLDFSHAEVTRGGATQYLVEWDGTDPSTGMAWPADWLGVSDLTKPALQAWEAKKADGMGEPARK</sequence>
<feature type="compositionally biased region" description="Basic and acidic residues" evidence="1">
    <location>
        <begin position="152"/>
        <end position="163"/>
    </location>
</feature>
<gene>
    <name evidence="2" type="ORF">PG994_003256</name>
</gene>
<reference evidence="2 3" key="1">
    <citation type="submission" date="2023-01" db="EMBL/GenBank/DDBJ databases">
        <title>Analysis of 21 Apiospora genomes using comparative genomics revels a genus with tremendous synthesis potential of carbohydrate active enzymes and secondary metabolites.</title>
        <authorList>
            <person name="Sorensen T."/>
        </authorList>
    </citation>
    <scope>NUCLEOTIDE SEQUENCE [LARGE SCALE GENOMIC DNA]</scope>
    <source>
        <strain evidence="2 3">CBS 135458</strain>
    </source>
</reference>
<comment type="caution">
    <text evidence="2">The sequence shown here is derived from an EMBL/GenBank/DDBJ whole genome shotgun (WGS) entry which is preliminary data.</text>
</comment>
<dbReference type="EMBL" id="JAQQWL010000004">
    <property type="protein sequence ID" value="KAK8075984.1"/>
    <property type="molecule type" value="Genomic_DNA"/>
</dbReference>
<feature type="region of interest" description="Disordered" evidence="1">
    <location>
        <begin position="1"/>
        <end position="53"/>
    </location>
</feature>
<feature type="compositionally biased region" description="Polar residues" evidence="1">
    <location>
        <begin position="40"/>
        <end position="52"/>
    </location>
</feature>
<evidence type="ECO:0000313" key="2">
    <source>
        <dbReference type="EMBL" id="KAK8075984.1"/>
    </source>
</evidence>
<evidence type="ECO:0000256" key="1">
    <source>
        <dbReference type="SAM" id="MobiDB-lite"/>
    </source>
</evidence>
<keyword evidence="3" id="KW-1185">Reference proteome</keyword>